<dbReference type="Proteomes" id="UP000777265">
    <property type="component" value="Unassembled WGS sequence"/>
</dbReference>
<feature type="region of interest" description="Disordered" evidence="1">
    <location>
        <begin position="105"/>
        <end position="146"/>
    </location>
</feature>
<feature type="compositionally biased region" description="Low complexity" evidence="1">
    <location>
        <begin position="125"/>
        <end position="137"/>
    </location>
</feature>
<feature type="compositionally biased region" description="Basic and acidic residues" evidence="1">
    <location>
        <begin position="20"/>
        <end position="34"/>
    </location>
</feature>
<feature type="non-terminal residue" evidence="2">
    <location>
        <position position="1"/>
    </location>
</feature>
<dbReference type="AlphaFoldDB" id="A0A971M452"/>
<dbReference type="EMBL" id="JAAYEE010000160">
    <property type="protein sequence ID" value="NLW35698.1"/>
    <property type="molecule type" value="Genomic_DNA"/>
</dbReference>
<feature type="compositionally biased region" description="Basic and acidic residues" evidence="1">
    <location>
        <begin position="112"/>
        <end position="124"/>
    </location>
</feature>
<organism evidence="2 3">
    <name type="scientific">Syntrophorhabdus aromaticivorans</name>
    <dbReference type="NCBI Taxonomy" id="328301"/>
    <lineage>
        <taxon>Bacteria</taxon>
        <taxon>Pseudomonadati</taxon>
        <taxon>Thermodesulfobacteriota</taxon>
        <taxon>Syntrophorhabdia</taxon>
        <taxon>Syntrophorhabdales</taxon>
        <taxon>Syntrophorhabdaceae</taxon>
        <taxon>Syntrophorhabdus</taxon>
    </lineage>
</organism>
<protein>
    <submittedName>
        <fullName evidence="2">Uncharacterized protein</fullName>
    </submittedName>
</protein>
<gene>
    <name evidence="2" type="ORF">GXY80_09500</name>
</gene>
<evidence type="ECO:0000256" key="1">
    <source>
        <dbReference type="SAM" id="MobiDB-lite"/>
    </source>
</evidence>
<evidence type="ECO:0000313" key="2">
    <source>
        <dbReference type="EMBL" id="NLW35698.1"/>
    </source>
</evidence>
<proteinExistence type="predicted"/>
<reference evidence="2" key="2">
    <citation type="submission" date="2020-01" db="EMBL/GenBank/DDBJ databases">
        <authorList>
            <person name="Campanaro S."/>
        </authorList>
    </citation>
    <scope>NUCLEOTIDE SEQUENCE</scope>
    <source>
        <strain evidence="2">AS06rmzACSIP_7</strain>
    </source>
</reference>
<feature type="region of interest" description="Disordered" evidence="1">
    <location>
        <begin position="1"/>
        <end position="38"/>
    </location>
</feature>
<comment type="caution">
    <text evidence="2">The sequence shown here is derived from an EMBL/GenBank/DDBJ whole genome shotgun (WGS) entry which is preliminary data.</text>
</comment>
<name>A0A971M452_9BACT</name>
<sequence>AKPEAKPADKPAAVAPEKAPAPEKKAEAPAPEKKAAKKAAKKTFKGEFVSMDDVAKTIVAKDKKGEMTFDVSSVKKMPEFKAGDKIFVTYTEADGKMVASKVAKAAKKAPKAKKEAPKKEEAKPAVEAPAAPAAPEKAPAPAPVKK</sequence>
<accession>A0A971M452</accession>
<reference evidence="2" key="1">
    <citation type="journal article" date="2020" name="Biotechnol. Biofuels">
        <title>New insights from the biogas microbiome by comprehensive genome-resolved metagenomics of nearly 1600 species originating from multiple anaerobic digesters.</title>
        <authorList>
            <person name="Campanaro S."/>
            <person name="Treu L."/>
            <person name="Rodriguez-R L.M."/>
            <person name="Kovalovszki A."/>
            <person name="Ziels R.M."/>
            <person name="Maus I."/>
            <person name="Zhu X."/>
            <person name="Kougias P.G."/>
            <person name="Basile A."/>
            <person name="Luo G."/>
            <person name="Schluter A."/>
            <person name="Konstantinidis K.T."/>
            <person name="Angelidaki I."/>
        </authorList>
    </citation>
    <scope>NUCLEOTIDE SEQUENCE</scope>
    <source>
        <strain evidence="2">AS06rmzACSIP_7</strain>
    </source>
</reference>
<evidence type="ECO:0000313" key="3">
    <source>
        <dbReference type="Proteomes" id="UP000777265"/>
    </source>
</evidence>